<dbReference type="InterPro" id="IPR016441">
    <property type="entry name" value="Tti1"/>
</dbReference>
<feature type="domain" description="TTI1 N-terminal TPR" evidence="2">
    <location>
        <begin position="14"/>
        <end position="364"/>
    </location>
</feature>
<dbReference type="AlphaFoldDB" id="A0AA40C1Q3"/>
<protein>
    <submittedName>
        <fullName evidence="4">Armadillo-type protein</fullName>
    </submittedName>
</protein>
<feature type="region of interest" description="Disordered" evidence="1">
    <location>
        <begin position="787"/>
        <end position="858"/>
    </location>
</feature>
<dbReference type="PANTHER" id="PTHR18460">
    <property type="entry name" value="TEL2 INTERACTING PROTEIN 1 TTI1 FAMILY MEMBER"/>
    <property type="match status" value="1"/>
</dbReference>
<dbReference type="Pfam" id="PF24173">
    <property type="entry name" value="TPR_TTI1_N"/>
    <property type="match status" value="1"/>
</dbReference>
<dbReference type="PANTHER" id="PTHR18460:SF3">
    <property type="entry name" value="TELO2-INTERACTING PROTEIN 1 HOMOLOG"/>
    <property type="match status" value="1"/>
</dbReference>
<dbReference type="InterPro" id="IPR049362">
    <property type="entry name" value="TTI1_rpt"/>
</dbReference>
<evidence type="ECO:0000313" key="4">
    <source>
        <dbReference type="EMBL" id="KAK0621263.1"/>
    </source>
</evidence>
<reference evidence="4" key="1">
    <citation type="submission" date="2023-06" db="EMBL/GenBank/DDBJ databases">
        <title>Genome-scale phylogeny and comparative genomics of the fungal order Sordariales.</title>
        <authorList>
            <consortium name="Lawrence Berkeley National Laboratory"/>
            <person name="Hensen N."/>
            <person name="Bonometti L."/>
            <person name="Westerberg I."/>
            <person name="Brannstrom I.O."/>
            <person name="Guillou S."/>
            <person name="Cros-Aarteil S."/>
            <person name="Calhoun S."/>
            <person name="Haridas S."/>
            <person name="Kuo A."/>
            <person name="Mondo S."/>
            <person name="Pangilinan J."/>
            <person name="Riley R."/>
            <person name="LaButti K."/>
            <person name="Andreopoulos B."/>
            <person name="Lipzen A."/>
            <person name="Chen C."/>
            <person name="Yanf M."/>
            <person name="Daum C."/>
            <person name="Ng V."/>
            <person name="Clum A."/>
            <person name="Steindorff A."/>
            <person name="Ohm R."/>
            <person name="Martin F."/>
            <person name="Silar P."/>
            <person name="Natvig D."/>
            <person name="Lalanne C."/>
            <person name="Gautier V."/>
            <person name="Ament-velasquez S.L."/>
            <person name="Kruys A."/>
            <person name="Hutchinson M.I."/>
            <person name="Powell A.J."/>
            <person name="Barry K."/>
            <person name="Miller A.N."/>
            <person name="Grigoriev I.V."/>
            <person name="Debuchy R."/>
            <person name="Gladieux P."/>
            <person name="Thoren M.H."/>
            <person name="Johannesson H."/>
        </authorList>
    </citation>
    <scope>NUCLEOTIDE SEQUENCE</scope>
    <source>
        <strain evidence="4">SMH3391-2</strain>
    </source>
</reference>
<name>A0AA40C1Q3_9PEZI</name>
<dbReference type="SUPFAM" id="SSF48371">
    <property type="entry name" value="ARM repeat"/>
    <property type="match status" value="1"/>
</dbReference>
<dbReference type="Proteomes" id="UP001174934">
    <property type="component" value="Unassembled WGS sequence"/>
</dbReference>
<evidence type="ECO:0000259" key="3">
    <source>
        <dbReference type="Pfam" id="PF24181"/>
    </source>
</evidence>
<feature type="domain" description="TTI1 C-terminal TPR" evidence="3">
    <location>
        <begin position="791"/>
        <end position="953"/>
    </location>
</feature>
<evidence type="ECO:0000259" key="2">
    <source>
        <dbReference type="Pfam" id="PF24173"/>
    </source>
</evidence>
<organism evidence="4 5">
    <name type="scientific">Bombardia bombarda</name>
    <dbReference type="NCBI Taxonomy" id="252184"/>
    <lineage>
        <taxon>Eukaryota</taxon>
        <taxon>Fungi</taxon>
        <taxon>Dikarya</taxon>
        <taxon>Ascomycota</taxon>
        <taxon>Pezizomycotina</taxon>
        <taxon>Sordariomycetes</taxon>
        <taxon>Sordariomycetidae</taxon>
        <taxon>Sordariales</taxon>
        <taxon>Lasiosphaeriaceae</taxon>
        <taxon>Bombardia</taxon>
    </lineage>
</organism>
<proteinExistence type="predicted"/>
<feature type="compositionally biased region" description="Basic and acidic residues" evidence="1">
    <location>
        <begin position="812"/>
        <end position="825"/>
    </location>
</feature>
<dbReference type="Pfam" id="PF21547">
    <property type="entry name" value="TTI1"/>
    <property type="match status" value="1"/>
</dbReference>
<keyword evidence="5" id="KW-1185">Reference proteome</keyword>
<dbReference type="FunFam" id="1.25.10.10:FF:001401">
    <property type="entry name" value="Uncharacterized protein"/>
    <property type="match status" value="1"/>
</dbReference>
<dbReference type="Gene3D" id="1.25.10.10">
    <property type="entry name" value="Leucine-rich Repeat Variant"/>
    <property type="match status" value="1"/>
</dbReference>
<dbReference type="InterPro" id="IPR057567">
    <property type="entry name" value="TPR_TTI1_C"/>
</dbReference>
<comment type="caution">
    <text evidence="4">The sequence shown here is derived from an EMBL/GenBank/DDBJ whole genome shotgun (WGS) entry which is preliminary data.</text>
</comment>
<dbReference type="InterPro" id="IPR011989">
    <property type="entry name" value="ARM-like"/>
</dbReference>
<dbReference type="Pfam" id="PF24181">
    <property type="entry name" value="TPR_TTI1_C"/>
    <property type="match status" value="1"/>
</dbReference>
<gene>
    <name evidence="4" type="ORF">B0T17DRAFT_608515</name>
</gene>
<evidence type="ECO:0000313" key="5">
    <source>
        <dbReference type="Proteomes" id="UP001174934"/>
    </source>
</evidence>
<dbReference type="GO" id="GO:0005737">
    <property type="term" value="C:cytoplasm"/>
    <property type="evidence" value="ECO:0007669"/>
    <property type="project" value="TreeGrafter"/>
</dbReference>
<dbReference type="PIRSF" id="PIRSF005250">
    <property type="entry name" value="UCP005250"/>
    <property type="match status" value="1"/>
</dbReference>
<dbReference type="InterPro" id="IPR057566">
    <property type="entry name" value="TPR_TTI1_N"/>
</dbReference>
<feature type="compositionally biased region" description="Acidic residues" evidence="1">
    <location>
        <begin position="791"/>
        <end position="801"/>
    </location>
</feature>
<dbReference type="InterPro" id="IPR016024">
    <property type="entry name" value="ARM-type_fold"/>
</dbReference>
<sequence length="1135" mass="124185">MATAPPSGPRLEFFRQLKPICVPLSKITLSTTDKAAQAKEVYDLIESLNSLWTAQVSKDAAILDEKSADYVFFPLSYLLRSQDQYPVRVIEATIRLLKTLIQYGWKAKISQQLAQQLLIFLSFTIGDAPGQSKKRDLPEETILEAYRAITAIITVVDSSTLTLAIPSSSTGDNEIPALGHTITVVLDGIAFNTATPLIQLEALKCLRAVFTSIRDNAVLAKFLPGTVSSLSRILSPPLQQKTQRRVLVSCLELLSLVLVNVLGDIKVRGILKQLESTKDLQEAQATGKIEDDKARTELTPSWLKATASQVKIALSSVLKLRNHEHEDVQAALDRLCISLLDECHSSLAECQAILVESAMMLENEESRSSTLETSLQDLAQIYPELGDSIKSTLYKWITGLPRLMQSVDERTKQLAIRNILRGTKLAAALQMDSSTLNDSLGNALRDSIVALIKASKQPKVVDDGGIEGNMSSAGTDITKSHTEVEPYHPVLFDLEGQKTTRTEISALISNIGSSVQQAELAAAMLGYLRDVDGVDQIASYWLTFELLKATYAQSSDLDEMFDLSSLEESRSQEGAFQGLYDFSTSVLASHSDSLDHHDWRLEAIALEVTAFAASRLKTEFRPELIDVLYPVTTFLGSQTPQLRRHAITTLNRLAVYCGYGSVSELIIDNVDYMVNSISLRLNTFDISPASTKVLTMMIRLTGPRLIPFLDDVVAAIFAALDNYHGYPVFVESLFSVLSEVVTQGTKSDTLLLEGSASKAIDHKKKRLQYRGITETLAILDKRAERAKRLQEEEEEEEEADLDSAHQGHPKKPWGDPDKSEAKSLLDKLQSLDDPASDEEAEEEEPSPSAVDKPETPKTPTYNLLARVMTLTQHYLTSPTPTLRKLLLELVATVSPALAPDEDAFLPLVHVLWPVVVARLRDPEPFVAIAACRALAALCEAAGDFLSTRFKSEWWDEGLGKCGGGAAAGDILIPGRRAETSGLNVSGGVGGGQMFTRDLSLSLSSGPAPMSIQPSSSSSLSASTSTLIPSSSPSYSSGALLGRFSQASQVWDAVVGLLGAIVTYVRVDDYMFDEMLELVADVLSLPGHEALKEAFETVNAGAVWLALYKRGKIQREWKQPEPVEGFAWLQMPVKVW</sequence>
<feature type="compositionally biased region" description="Acidic residues" evidence="1">
    <location>
        <begin position="834"/>
        <end position="845"/>
    </location>
</feature>
<dbReference type="EMBL" id="JAULSR010000004">
    <property type="protein sequence ID" value="KAK0621263.1"/>
    <property type="molecule type" value="Genomic_DNA"/>
</dbReference>
<dbReference type="InterPro" id="IPR052587">
    <property type="entry name" value="TELO2-interacting_protein_1"/>
</dbReference>
<evidence type="ECO:0000256" key="1">
    <source>
        <dbReference type="SAM" id="MobiDB-lite"/>
    </source>
</evidence>
<accession>A0AA40C1Q3</accession>